<evidence type="ECO:0000313" key="2">
    <source>
        <dbReference type="EMBL" id="EEF31716.1"/>
    </source>
</evidence>
<reference evidence="3" key="1">
    <citation type="journal article" date="2010" name="Nat. Biotechnol.">
        <title>Draft genome sequence of the oilseed species Ricinus communis.</title>
        <authorList>
            <person name="Chan A.P."/>
            <person name="Crabtree J."/>
            <person name="Zhao Q."/>
            <person name="Lorenzi H."/>
            <person name="Orvis J."/>
            <person name="Puiu D."/>
            <person name="Melake-Berhan A."/>
            <person name="Jones K.M."/>
            <person name="Redman J."/>
            <person name="Chen G."/>
            <person name="Cahoon E.B."/>
            <person name="Gedil M."/>
            <person name="Stanke M."/>
            <person name="Haas B.J."/>
            <person name="Wortman J.R."/>
            <person name="Fraser-Liggett C.M."/>
            <person name="Ravel J."/>
            <person name="Rabinowicz P.D."/>
        </authorList>
    </citation>
    <scope>NUCLEOTIDE SEQUENCE [LARGE SCALE GENOMIC DNA]</scope>
    <source>
        <strain evidence="3">cv. Hale</strain>
    </source>
</reference>
<dbReference type="InterPro" id="IPR026960">
    <property type="entry name" value="RVT-Znf"/>
</dbReference>
<proteinExistence type="predicted"/>
<protein>
    <recommendedName>
        <fullName evidence="1">Reverse transcriptase zinc-binding domain-containing protein</fullName>
    </recommendedName>
</protein>
<dbReference type="Pfam" id="PF13966">
    <property type="entry name" value="zf-RVT"/>
    <property type="match status" value="1"/>
</dbReference>
<dbReference type="AlphaFoldDB" id="B9SXE8"/>
<feature type="non-terminal residue" evidence="2">
    <location>
        <position position="58"/>
    </location>
</feature>
<gene>
    <name evidence="2" type="ORF">RCOM_1664450</name>
</gene>
<keyword evidence="3" id="KW-1185">Reference proteome</keyword>
<feature type="non-terminal residue" evidence="2">
    <location>
        <position position="1"/>
    </location>
</feature>
<dbReference type="EMBL" id="EQ974223">
    <property type="protein sequence ID" value="EEF31716.1"/>
    <property type="molecule type" value="Genomic_DNA"/>
</dbReference>
<name>B9SXE8_RICCO</name>
<feature type="domain" description="Reverse transcriptase zinc-binding" evidence="1">
    <location>
        <begin position="1"/>
        <end position="54"/>
    </location>
</feature>
<dbReference type="InParanoid" id="B9SXE8"/>
<organism evidence="2 3">
    <name type="scientific">Ricinus communis</name>
    <name type="common">Castor bean</name>
    <dbReference type="NCBI Taxonomy" id="3988"/>
    <lineage>
        <taxon>Eukaryota</taxon>
        <taxon>Viridiplantae</taxon>
        <taxon>Streptophyta</taxon>
        <taxon>Embryophyta</taxon>
        <taxon>Tracheophyta</taxon>
        <taxon>Spermatophyta</taxon>
        <taxon>Magnoliopsida</taxon>
        <taxon>eudicotyledons</taxon>
        <taxon>Gunneridae</taxon>
        <taxon>Pentapetalae</taxon>
        <taxon>rosids</taxon>
        <taxon>fabids</taxon>
        <taxon>Malpighiales</taxon>
        <taxon>Euphorbiaceae</taxon>
        <taxon>Acalyphoideae</taxon>
        <taxon>Acalypheae</taxon>
        <taxon>Ricinus</taxon>
    </lineage>
</organism>
<evidence type="ECO:0000259" key="1">
    <source>
        <dbReference type="Pfam" id="PF13966"/>
    </source>
</evidence>
<dbReference type="Proteomes" id="UP000008311">
    <property type="component" value="Unassembled WGS sequence"/>
</dbReference>
<accession>B9SXE8</accession>
<sequence>IWAINLHPKIEIFLWRAIRNRIPVNVALEIRQILIDDVCPLCSSPPELVEHALLLYSA</sequence>
<evidence type="ECO:0000313" key="3">
    <source>
        <dbReference type="Proteomes" id="UP000008311"/>
    </source>
</evidence>